<keyword evidence="2" id="KW-1185">Reference proteome</keyword>
<dbReference type="eggNOG" id="ENOG50312AN">
    <property type="taxonomic scope" value="Bacteria"/>
</dbReference>
<gene>
    <name evidence="1" type="ORF">BN77_2589</name>
</gene>
<dbReference type="Proteomes" id="UP000009319">
    <property type="component" value="Unassembled WGS sequence"/>
</dbReference>
<evidence type="ECO:0000313" key="2">
    <source>
        <dbReference type="Proteomes" id="UP000009319"/>
    </source>
</evidence>
<sequence>MSFPWSIGLDMAIKPLLLGTCFICVLLAIILLIPAVSGGAPNVATNRRLTDAIPAAHKLAAKPSIRIAVVWDIPNARTHFGIFAVRTF</sequence>
<reference evidence="1 2" key="1">
    <citation type="journal article" date="2013" name="Genome Announc.">
        <title>Draft Genome Sequence of Rhizobium mesoamericanum STM3625, a Nitrogen-Fixing Symbiont of Mimosa pudica Isolated in French Guiana (South America).</title>
        <authorList>
            <person name="Moulin L."/>
            <person name="Mornico D."/>
            <person name="Melkonian R."/>
            <person name="Klonowska A."/>
        </authorList>
    </citation>
    <scope>NUCLEOTIDE SEQUENCE [LARGE SCALE GENOMIC DNA]</scope>
    <source>
        <strain evidence="1 2">STM3625</strain>
    </source>
</reference>
<dbReference type="AlphaFoldDB" id="K0PG22"/>
<accession>K0PG22</accession>
<organism evidence="1 2">
    <name type="scientific">Rhizobium mesoamericanum STM3625</name>
    <dbReference type="NCBI Taxonomy" id="1211777"/>
    <lineage>
        <taxon>Bacteria</taxon>
        <taxon>Pseudomonadati</taxon>
        <taxon>Pseudomonadota</taxon>
        <taxon>Alphaproteobacteria</taxon>
        <taxon>Hyphomicrobiales</taxon>
        <taxon>Rhizobiaceae</taxon>
        <taxon>Rhizobium/Agrobacterium group</taxon>
        <taxon>Rhizobium</taxon>
    </lineage>
</organism>
<evidence type="ECO:0000313" key="1">
    <source>
        <dbReference type="EMBL" id="CCM75436.1"/>
    </source>
</evidence>
<name>K0PG22_9HYPH</name>
<comment type="caution">
    <text evidence="1">The sequence shown here is derived from an EMBL/GenBank/DDBJ whole genome shotgun (WGS) entry which is preliminary data.</text>
</comment>
<protein>
    <submittedName>
        <fullName evidence="1">Uncharacterized protein</fullName>
    </submittedName>
</protein>
<dbReference type="EMBL" id="CANI01000015">
    <property type="protein sequence ID" value="CCM75436.1"/>
    <property type="molecule type" value="Genomic_DNA"/>
</dbReference>
<dbReference type="HOGENOM" id="CLU_2466861_0_0_5"/>
<proteinExistence type="predicted"/>